<dbReference type="Gene3D" id="3.40.50.300">
    <property type="entry name" value="P-loop containing nucleotide triphosphate hydrolases"/>
    <property type="match status" value="1"/>
</dbReference>
<evidence type="ECO:0000313" key="2">
    <source>
        <dbReference type="EMBL" id="BBE08829.1"/>
    </source>
</evidence>
<name>A0A2Z6ETS3_9BURK</name>
<dbReference type="InterPro" id="IPR016024">
    <property type="entry name" value="ARM-type_fold"/>
</dbReference>
<dbReference type="Gene3D" id="2.130.10.10">
    <property type="entry name" value="YVTN repeat-like/Quinoprotein amine dehydrogenase"/>
    <property type="match status" value="6"/>
</dbReference>
<dbReference type="InterPro" id="IPR056251">
    <property type="entry name" value="Arm_rpt_dom"/>
</dbReference>
<dbReference type="KEGG" id="mcys:MCB1EB_0668"/>
<dbReference type="InterPro" id="IPR015943">
    <property type="entry name" value="WD40/YVTN_repeat-like_dom_sf"/>
</dbReference>
<dbReference type="Proteomes" id="UP000282597">
    <property type="component" value="Chromosome"/>
</dbReference>
<dbReference type="CDD" id="cd00200">
    <property type="entry name" value="WD40"/>
    <property type="match status" value="2"/>
</dbReference>
<dbReference type="SUPFAM" id="SSF50978">
    <property type="entry name" value="WD40 repeat-like"/>
    <property type="match status" value="3"/>
</dbReference>
<dbReference type="SUPFAM" id="SSF52540">
    <property type="entry name" value="P-loop containing nucleoside triphosphate hydrolases"/>
    <property type="match status" value="1"/>
</dbReference>
<proteinExistence type="predicted"/>
<dbReference type="InterPro" id="IPR001646">
    <property type="entry name" value="5peptide_repeat"/>
</dbReference>
<dbReference type="InterPro" id="IPR001680">
    <property type="entry name" value="WD40_rpt"/>
</dbReference>
<sequence>MLGSIFSSSRSALSPEQTLDLANSYLETARKTADLNIALVLCDDAEASLSQMKRAVRKAQAPQTQSDQTLRNKIAQAYFDRGQILDQLEQFDKAQDSYKKAEKWGHAQAPGRVNPLPSSASDHSALFSRLSIGESNSPSLSKAFVSASVLPYVMASADLGLEGRGSERFFAPFFKKNVSAPVLEGALPVANKPPKNLEQLANGLILLSSQSNPDIEFSEQAQTWLAQIDPSEAKRLQNLATDVIRVFVKDELKEMSVAEVVVLAPGLTKELFNALLKRLVNGIERSTLLEADLLDGLAQMIRNAGPEYLDTDDLVKIVKVISERLQKTHGQSEDHVYRLMVALSSILDAMADYVQDVDRENLREPLLGYLKDLQGGDNPYLMYQAAYACQALAYVPDNETPWQGAVRRGSSLLKGVSGLISAVKGFDLNKIVDSLGDISDGVGGIGGVWDTAHEIYETVSSLAESGQDFVSCLQEGLTFERKGKWYKALEGADVLLQQRKLIDFETFVRQATCRQHKAFQWGLSERLGQLAANPALDEETQQSALRFLGDLYENDAVWGKSVSAKKRVIQIIKELAIASNVAKEAKDLLEHLAKINDPRKRKLYISCQKDAAKGLEPLYKPALAPTSPTLLGRAQNKPKVEDDVQQLRRARVNEWKKDERLYVEPLGKATLHDTVTFDLTEKVNEFLRNPKKKILLLLGDSGAGKSTFNRALEASLWHSYLNDPKQKRIPLLIALPEIDNPTHELVEKHLHLKGFSQKQIRELKQSHEFVFILDSYDESQQSGNLYRTNEINQERGWQGQVIIGCRSEYFGEDDRARFQPEDATQLQALVVAPFSDQKIKRYTEAYAKVNPLEWAAEDYQAVLQSIPHLEELVTNPFLLKITLDVLPRLTNQRQELTKTRLTRLALYDEFVEQWFERGKQRFLTEKTLEAQEKKVFEELIDEGFTTNGIAFVKELAVQIYERQRGNPIVKYVRFEDQKTWKQEFFGPEDEKRLLREAWPLNRNKNQYQFIHKSLLEYFVARSVFEPGQSDTSVTEEKRSIDGSPNRARRLSFESDYSLDVRAVLEEKDLLDTLLARKSFVNEPAILGFLVERARKEPLFKKQLHALIERSKANDEDTARQVDKEAIRKAAANAITVLVKAGVQFNGADLNTIQIPGADLSGGVFDLAQLQRADLRKVSLRKSWLREANLSGAQMAGVQFGEGAYVQEESKVYSCAYSPDGKTCAMGLGNGIISLYDTSSWAKIRTLEGYADTVWSVVYSPSGAQIASNGGYTVRLWDAHSGAAGHILEGHTSWVNSVVYSPSGAQIASGSNDKTVRLWDAHSGAAGHILEGHTDSVNSVVYSPSGAQIASGSGDNTVRLWDAHSGAAGRTLEGHTGTVLSVVYSPSGAQIASGSMDKTVRLWDAHSGAAVHILEEHTDIVLSVVYSPSGAQIASGSWDNTVRLWDVHSRKAVHTLEGHTDTVISVVYSPNGAQIASGSFDNTVRLWDAHSGTVGNTLEGHTWSVNNVVYSPSGAQIASGSFDKTVRLWDTHSGAAIRTLEGHTSWVHSVVYSPSGAQIASGSDDKTVRLWDAHSGAAGHILEGHAWSVNSVVYSPNGAQIASGSFDRTVRLWDAHSGAAGHILEGHASWVTSVVYASSGAQIASGSMDKTVRLWDAHSGAAGHALEGHTDSVNSVVYSPSGAQIASGSDDKTVRLWDAHSGAAGHILEGHAWSVNSVVYSPSGAQIASGSSDQTVRLWEAASGECLSVIQAFRKPVYSVAWTGLNGYQYLVSSGKGSMCQWEIKKEPEGYTARLCWSSTRSEVLTVADTLIEGVQGLSEMNRRLLKQRGAVGNALPLSV</sequence>
<dbReference type="EMBL" id="AP018150">
    <property type="protein sequence ID" value="BBE08829.1"/>
    <property type="molecule type" value="Genomic_DNA"/>
</dbReference>
<feature type="domain" description="Arm-like repeat" evidence="1">
    <location>
        <begin position="227"/>
        <end position="606"/>
    </location>
</feature>
<dbReference type="Pfam" id="PF00400">
    <property type="entry name" value="WD40"/>
    <property type="match status" value="12"/>
</dbReference>
<dbReference type="PROSITE" id="PS00678">
    <property type="entry name" value="WD_REPEATS_1"/>
    <property type="match status" value="11"/>
</dbReference>
<dbReference type="Gene3D" id="2.160.20.80">
    <property type="entry name" value="E3 ubiquitin-protein ligase SopA"/>
    <property type="match status" value="1"/>
</dbReference>
<dbReference type="InterPro" id="IPR025662">
    <property type="entry name" value="Sigma_54_int_dom_ATP-bd_1"/>
</dbReference>
<dbReference type="InterPro" id="IPR020472">
    <property type="entry name" value="WD40_PAC1"/>
</dbReference>
<evidence type="ECO:0000313" key="3">
    <source>
        <dbReference type="Proteomes" id="UP000282597"/>
    </source>
</evidence>
<dbReference type="InterPro" id="IPR027417">
    <property type="entry name" value="P-loop_NTPase"/>
</dbReference>
<organism evidence="2 3">
    <name type="scientific">Mycoavidus cysteinexigens</name>
    <dbReference type="NCBI Taxonomy" id="1553431"/>
    <lineage>
        <taxon>Bacteria</taxon>
        <taxon>Pseudomonadati</taxon>
        <taxon>Pseudomonadota</taxon>
        <taxon>Betaproteobacteria</taxon>
        <taxon>Burkholderiales</taxon>
        <taxon>Burkholderiaceae</taxon>
        <taxon>Mycoavidus</taxon>
    </lineage>
</organism>
<dbReference type="SUPFAM" id="SSF48371">
    <property type="entry name" value="ARM repeat"/>
    <property type="match status" value="1"/>
</dbReference>
<dbReference type="SUPFAM" id="SSF141571">
    <property type="entry name" value="Pentapeptide repeat-like"/>
    <property type="match status" value="1"/>
</dbReference>
<dbReference type="PROSITE" id="PS50294">
    <property type="entry name" value="WD_REPEATS_REGION"/>
    <property type="match status" value="11"/>
</dbReference>
<dbReference type="InterPro" id="IPR036322">
    <property type="entry name" value="WD40_repeat_dom_sf"/>
</dbReference>
<dbReference type="Pfam" id="PF23948">
    <property type="entry name" value="ARM_5"/>
    <property type="match status" value="1"/>
</dbReference>
<evidence type="ECO:0000259" key="1">
    <source>
        <dbReference type="Pfam" id="PF23948"/>
    </source>
</evidence>
<dbReference type="PANTHER" id="PTHR19848:SF8">
    <property type="entry name" value="F-BOX AND WD REPEAT DOMAIN CONTAINING 7"/>
    <property type="match status" value="1"/>
</dbReference>
<dbReference type="PRINTS" id="PR00320">
    <property type="entry name" value="GPROTEINBRPT"/>
</dbReference>
<accession>A0A2Z6ETS3</accession>
<reference evidence="2 3" key="1">
    <citation type="journal article" date="2018" name="Microbes Environ.">
        <title>Comparative Genomic Insights into Endofungal Lifestyles of Two Bacterial Endosymbionts, Mycoavidus cysteinexigens and Burkholderia rhizoxinica.</title>
        <authorList>
            <person name="Sharmin D."/>
            <person name="Guo Y."/>
            <person name="Nishizawa T."/>
            <person name="Ohshima S."/>
            <person name="Sato Y."/>
            <person name="Takashima Y."/>
            <person name="Narisawa K."/>
            <person name="Ohta H."/>
        </authorList>
    </citation>
    <scope>NUCLEOTIDE SEQUENCE [LARGE SCALE GENOMIC DNA]</scope>
    <source>
        <strain evidence="2 3">B1-EB</strain>
    </source>
</reference>
<keyword evidence="3" id="KW-1185">Reference proteome</keyword>
<dbReference type="SMART" id="SM00320">
    <property type="entry name" value="WD40"/>
    <property type="match status" value="14"/>
</dbReference>
<dbReference type="PROSITE" id="PS00675">
    <property type="entry name" value="SIGMA54_INTERACT_1"/>
    <property type="match status" value="1"/>
</dbReference>
<dbReference type="PROSITE" id="PS50082">
    <property type="entry name" value="WD_REPEATS_2"/>
    <property type="match status" value="11"/>
</dbReference>
<dbReference type="PANTHER" id="PTHR19848">
    <property type="entry name" value="WD40 REPEAT PROTEIN"/>
    <property type="match status" value="1"/>
</dbReference>
<protein>
    <submittedName>
        <fullName evidence="2">WD40 repeat-containing protein</fullName>
    </submittedName>
</protein>
<dbReference type="Pfam" id="PF00805">
    <property type="entry name" value="Pentapeptide"/>
    <property type="match status" value="1"/>
</dbReference>
<gene>
    <name evidence="2" type="ORF">MCB1EB_0668</name>
</gene>
<dbReference type="InterPro" id="IPR019775">
    <property type="entry name" value="WD40_repeat_CS"/>
</dbReference>